<dbReference type="PANTHER" id="PTHR43737:SF1">
    <property type="entry name" value="DUF1501 DOMAIN-CONTAINING PROTEIN"/>
    <property type="match status" value="1"/>
</dbReference>
<name>A0A518HUR3_9BACT</name>
<dbReference type="Pfam" id="PF07394">
    <property type="entry name" value="DUF1501"/>
    <property type="match status" value="1"/>
</dbReference>
<protein>
    <recommendedName>
        <fullName evidence="3">DUF1501 domain-containing protein</fullName>
    </recommendedName>
</protein>
<reference evidence="1 2" key="1">
    <citation type="submission" date="2019-03" db="EMBL/GenBank/DDBJ databases">
        <title>Deep-cultivation of Planctomycetes and their phenomic and genomic characterization uncovers novel biology.</title>
        <authorList>
            <person name="Wiegand S."/>
            <person name="Jogler M."/>
            <person name="Boedeker C."/>
            <person name="Pinto D."/>
            <person name="Vollmers J."/>
            <person name="Rivas-Marin E."/>
            <person name="Kohn T."/>
            <person name="Peeters S.H."/>
            <person name="Heuer A."/>
            <person name="Rast P."/>
            <person name="Oberbeckmann S."/>
            <person name="Bunk B."/>
            <person name="Jeske O."/>
            <person name="Meyerdierks A."/>
            <person name="Storesund J.E."/>
            <person name="Kallscheuer N."/>
            <person name="Luecker S."/>
            <person name="Lage O.M."/>
            <person name="Pohl T."/>
            <person name="Merkel B.J."/>
            <person name="Hornburger P."/>
            <person name="Mueller R.-W."/>
            <person name="Bruemmer F."/>
            <person name="Labrenz M."/>
            <person name="Spormann A.M."/>
            <person name="Op den Camp H."/>
            <person name="Overmann J."/>
            <person name="Amann R."/>
            <person name="Jetten M.S.M."/>
            <person name="Mascher T."/>
            <person name="Medema M.H."/>
            <person name="Devos D.P."/>
            <person name="Kaster A.-K."/>
            <person name="Ovreas L."/>
            <person name="Rohde M."/>
            <person name="Galperin M.Y."/>
            <person name="Jogler C."/>
        </authorList>
    </citation>
    <scope>NUCLEOTIDE SEQUENCE [LARGE SCALE GENOMIC DNA]</scope>
    <source>
        <strain evidence="1 2">Enr13</strain>
    </source>
</reference>
<dbReference type="Proteomes" id="UP000319004">
    <property type="component" value="Chromosome"/>
</dbReference>
<dbReference type="EMBL" id="CP037423">
    <property type="protein sequence ID" value="QDV44533.1"/>
    <property type="molecule type" value="Genomic_DNA"/>
</dbReference>
<dbReference type="OrthoDB" id="9779968at2"/>
<dbReference type="RefSeq" id="WP_145388857.1">
    <property type="nucleotide sequence ID" value="NZ_CP037423.1"/>
</dbReference>
<dbReference type="AlphaFoldDB" id="A0A518HUR3"/>
<gene>
    <name evidence="1" type="ORF">Enr13x_43990</name>
</gene>
<proteinExistence type="predicted"/>
<dbReference type="KEGG" id="snep:Enr13x_43990"/>
<dbReference type="InterPro" id="IPR010869">
    <property type="entry name" value="DUF1501"/>
</dbReference>
<accession>A0A518HUR3</accession>
<evidence type="ECO:0008006" key="3">
    <source>
        <dbReference type="Google" id="ProtNLM"/>
    </source>
</evidence>
<evidence type="ECO:0000313" key="2">
    <source>
        <dbReference type="Proteomes" id="UP000319004"/>
    </source>
</evidence>
<dbReference type="PANTHER" id="PTHR43737">
    <property type="entry name" value="BLL7424 PROTEIN"/>
    <property type="match status" value="1"/>
</dbReference>
<organism evidence="1 2">
    <name type="scientific">Stieleria neptunia</name>
    <dbReference type="NCBI Taxonomy" id="2527979"/>
    <lineage>
        <taxon>Bacteria</taxon>
        <taxon>Pseudomonadati</taxon>
        <taxon>Planctomycetota</taxon>
        <taxon>Planctomycetia</taxon>
        <taxon>Pirellulales</taxon>
        <taxon>Pirellulaceae</taxon>
        <taxon>Stieleria</taxon>
    </lineage>
</organism>
<sequence>MKTNRRRFLDQSSTVVLGAMTSLVSRAVVADDRSLPGQNGKILVVIQMSGGNDGINTIVPYADEGYAKHRKKLRLSTDRLLKIDESVGFHPSMRSAADLLEQGKLGIVQGVGYPNPSRSHDTSMAIWHSAQVGGEETLRSHGWLGKAMDTTREAVIGGGAKDPDMILVGDESPPLAIQSRRSTAVTLSSLSDLRLRRPAVAQPTIQNDQTPNSSLARFVDQTMQNAITTASVLEQNIEDRIDGSAKFPSTRLGQRMQTISTMVKSGFQTPIYYAIHSGYDTHAAQLPSHARLLREFSDAVKAFMDDVEAAGISDRICVMGFSEFGRRVTENGSEGTDHGTAGPVFLAGSQVRSGLIGSTPKLSDLVDGDLQMTTDFRNMYQEVAQKWLGTALKLPVPRQSLPISLFDA</sequence>
<keyword evidence="2" id="KW-1185">Reference proteome</keyword>
<evidence type="ECO:0000313" key="1">
    <source>
        <dbReference type="EMBL" id="QDV44533.1"/>
    </source>
</evidence>